<feature type="compositionally biased region" description="Low complexity" evidence="2">
    <location>
        <begin position="262"/>
        <end position="271"/>
    </location>
</feature>
<dbReference type="PANTHER" id="PTHR28260">
    <property type="entry name" value="SPINDLE POLE BODY COMPONENT SPC105"/>
    <property type="match status" value="1"/>
</dbReference>
<proteinExistence type="predicted"/>
<accession>A0A1G4K5U9</accession>
<organism evidence="4 5">
    <name type="scientific">Lachancea nothofagi CBS 11611</name>
    <dbReference type="NCBI Taxonomy" id="1266666"/>
    <lineage>
        <taxon>Eukaryota</taxon>
        <taxon>Fungi</taxon>
        <taxon>Dikarya</taxon>
        <taxon>Ascomycota</taxon>
        <taxon>Saccharomycotina</taxon>
        <taxon>Saccharomycetes</taxon>
        <taxon>Saccharomycetales</taxon>
        <taxon>Saccharomycetaceae</taxon>
        <taxon>Lachancea</taxon>
    </lineage>
</organism>
<dbReference type="Pfam" id="PF08317">
    <property type="entry name" value="Spc7"/>
    <property type="match status" value="1"/>
</dbReference>
<dbReference type="GO" id="GO:0000776">
    <property type="term" value="C:kinetochore"/>
    <property type="evidence" value="ECO:0007669"/>
    <property type="project" value="TreeGrafter"/>
</dbReference>
<feature type="coiled-coil region" evidence="1">
    <location>
        <begin position="631"/>
        <end position="678"/>
    </location>
</feature>
<name>A0A1G4K5U9_9SACH</name>
<feature type="domain" description="Spc7 kinetochore protein" evidence="3">
    <location>
        <begin position="421"/>
        <end position="737"/>
    </location>
</feature>
<dbReference type="AlphaFoldDB" id="A0A1G4K5U9"/>
<dbReference type="PANTHER" id="PTHR28260:SF1">
    <property type="entry name" value="SPINDLE POLE BODY COMPONENT SPC105"/>
    <property type="match status" value="1"/>
</dbReference>
<dbReference type="Proteomes" id="UP000189911">
    <property type="component" value="Chromosome F"/>
</dbReference>
<dbReference type="SMART" id="SM00787">
    <property type="entry name" value="Spc7"/>
    <property type="match status" value="1"/>
</dbReference>
<protein>
    <submittedName>
        <fullName evidence="4">LANO_0F01068g1_1</fullName>
    </submittedName>
</protein>
<feature type="compositionally biased region" description="Polar residues" evidence="2">
    <location>
        <begin position="46"/>
        <end position="77"/>
    </location>
</feature>
<evidence type="ECO:0000256" key="1">
    <source>
        <dbReference type="SAM" id="Coils"/>
    </source>
</evidence>
<dbReference type="InterPro" id="IPR013253">
    <property type="entry name" value="Spc7_domain"/>
</dbReference>
<dbReference type="GO" id="GO:1990758">
    <property type="term" value="P:mitotic sister chromatid biorientation"/>
    <property type="evidence" value="ECO:0007669"/>
    <property type="project" value="TreeGrafter"/>
</dbReference>
<evidence type="ECO:0000259" key="3">
    <source>
        <dbReference type="SMART" id="SM00787"/>
    </source>
</evidence>
<reference evidence="5" key="1">
    <citation type="submission" date="2016-03" db="EMBL/GenBank/DDBJ databases">
        <authorList>
            <person name="Devillers Hugo."/>
        </authorList>
    </citation>
    <scope>NUCLEOTIDE SEQUENCE [LARGE SCALE GENOMIC DNA]</scope>
</reference>
<keyword evidence="1" id="KW-0175">Coiled coil</keyword>
<gene>
    <name evidence="4" type="ORF">LANO_0F01068G</name>
</gene>
<keyword evidence="5" id="KW-1185">Reference proteome</keyword>
<sequence length="891" mass="100392">MDADKRELEDEASGTQSPEKLKSKFLVPGRGILKQRFAQGDDQRENVTISNIPDSGNSQVQDNLDQNNTTSRISTTRLQSKLDRRVSFAPDVTLHRVDFVPQHPDTFREPRRKPNVNISAKNALSNNSEGIDAANSMESADDGGSAVSLDLVRTQKDPYTPVFDKEVSMEITQLFSKHSARPDSEIKSPEGQEDMEVTKLHREASSQDHGGHIVISATVSGGGIEQDMEFTELQNAAAEHENDRDVTAPGAVPYFPAANEQSNNSTTNSSRSIERDLSDMETTEPLKLLTTTREQGDKLQAISPAEASWQMPQQNLAGQNDREILDIMSSQVVTSTQLRSGSTEQLQPDTEIEKKRSFPEASLKRRKISSDETVRSSSFVGGSTVDDDMDLTMMERLSPINISANLEHEVDMLRGGKSSGLLSLKEKVQNEPNSIALSTFLNAVGMTFPSQEDNFERFTKLAFNVESGEIKWPAVEIYNILYADMPILEISAFCCKELLLRVEKSRRLFQEVEEQVSRNPSPALFKKYFDSTQASRETMNNQIILIRDYSKLQALRVWFEWRSMHLNGIKSVLKENLMVLRIELETISARIDKINTINKKVLEVKQKIIRELHLSKEQLKAPSINPAIPERLRIEILKAELKVEIQNLKENSQIVQRVARVQAEIDEIQHKIAQTQKHISLLSSKVRKTSAFAKHEIPKLEATFRMMQSISGVSLKQYAGARLNIELSDSNIALSLDVKEIDTVDEIDVFLPSSLDALSRELYMRSVQQARHSSQSASQFVAVLLKDSFKVRYLLAEHRRLQLFFPCRTRCSNDGSVSIEIRFFDMIAKKCLFLHLPLSEFVSAVKGEFNKNPQLHANARTSEKPNLEVALAHFRARASPAIPWLKEALFV</sequence>
<feature type="region of interest" description="Disordered" evidence="2">
    <location>
        <begin position="1"/>
        <end position="77"/>
    </location>
</feature>
<evidence type="ECO:0000313" key="4">
    <source>
        <dbReference type="EMBL" id="SCU99187.1"/>
    </source>
</evidence>
<evidence type="ECO:0000313" key="5">
    <source>
        <dbReference type="Proteomes" id="UP000189911"/>
    </source>
</evidence>
<dbReference type="EMBL" id="LT598452">
    <property type="protein sequence ID" value="SCU99187.1"/>
    <property type="molecule type" value="Genomic_DNA"/>
</dbReference>
<dbReference type="InterPro" id="IPR033338">
    <property type="entry name" value="Spc105/Spc7"/>
</dbReference>
<dbReference type="GO" id="GO:0034501">
    <property type="term" value="P:protein localization to kinetochore"/>
    <property type="evidence" value="ECO:0007669"/>
    <property type="project" value="TreeGrafter"/>
</dbReference>
<feature type="compositionally biased region" description="Polar residues" evidence="2">
    <location>
        <begin position="338"/>
        <end position="348"/>
    </location>
</feature>
<evidence type="ECO:0000256" key="2">
    <source>
        <dbReference type="SAM" id="MobiDB-lite"/>
    </source>
</evidence>
<feature type="region of interest" description="Disordered" evidence="2">
    <location>
        <begin position="338"/>
        <end position="358"/>
    </location>
</feature>
<feature type="region of interest" description="Disordered" evidence="2">
    <location>
        <begin position="241"/>
        <end position="282"/>
    </location>
</feature>
<dbReference type="GO" id="GO:0007094">
    <property type="term" value="P:mitotic spindle assembly checkpoint signaling"/>
    <property type="evidence" value="ECO:0007669"/>
    <property type="project" value="TreeGrafter"/>
</dbReference>
<dbReference type="OrthoDB" id="5592879at2759"/>